<comment type="caution">
    <text evidence="2">The sequence shown here is derived from an EMBL/GenBank/DDBJ whole genome shotgun (WGS) entry which is preliminary data.</text>
</comment>
<evidence type="ECO:0000256" key="1">
    <source>
        <dbReference type="SAM" id="Coils"/>
    </source>
</evidence>
<feature type="coiled-coil region" evidence="1">
    <location>
        <begin position="83"/>
        <end position="136"/>
    </location>
</feature>
<dbReference type="AlphaFoldDB" id="A0A6G0U7V2"/>
<reference evidence="2 3" key="1">
    <citation type="submission" date="2019-08" db="EMBL/GenBank/DDBJ databases">
        <title>The genome of the soybean aphid Biotype 1, its phylome, world population structure and adaptation to the North American continent.</title>
        <authorList>
            <person name="Giordano R."/>
            <person name="Donthu R.K."/>
            <person name="Hernandez A.G."/>
            <person name="Wright C.L."/>
            <person name="Zimin A.V."/>
        </authorList>
    </citation>
    <scope>NUCLEOTIDE SEQUENCE [LARGE SCALE GENOMIC DNA]</scope>
    <source>
        <tissue evidence="2">Whole aphids</tissue>
    </source>
</reference>
<evidence type="ECO:0000313" key="3">
    <source>
        <dbReference type="Proteomes" id="UP000475862"/>
    </source>
</evidence>
<dbReference type="EMBL" id="VYZN01000001">
    <property type="protein sequence ID" value="KAE9545201.1"/>
    <property type="molecule type" value="Genomic_DNA"/>
</dbReference>
<gene>
    <name evidence="2" type="ORF">AGLY_000744</name>
</gene>
<keyword evidence="1" id="KW-0175">Coiled coil</keyword>
<protein>
    <submittedName>
        <fullName evidence="2">Uncharacterized protein</fullName>
    </submittedName>
</protein>
<proteinExistence type="predicted"/>
<keyword evidence="3" id="KW-1185">Reference proteome</keyword>
<organism evidence="2 3">
    <name type="scientific">Aphis glycines</name>
    <name type="common">Soybean aphid</name>
    <dbReference type="NCBI Taxonomy" id="307491"/>
    <lineage>
        <taxon>Eukaryota</taxon>
        <taxon>Metazoa</taxon>
        <taxon>Ecdysozoa</taxon>
        <taxon>Arthropoda</taxon>
        <taxon>Hexapoda</taxon>
        <taxon>Insecta</taxon>
        <taxon>Pterygota</taxon>
        <taxon>Neoptera</taxon>
        <taxon>Paraneoptera</taxon>
        <taxon>Hemiptera</taxon>
        <taxon>Sternorrhyncha</taxon>
        <taxon>Aphidomorpha</taxon>
        <taxon>Aphidoidea</taxon>
        <taxon>Aphididae</taxon>
        <taxon>Aphidini</taxon>
        <taxon>Aphis</taxon>
        <taxon>Aphis</taxon>
    </lineage>
</organism>
<accession>A0A6G0U7V2</accession>
<dbReference type="Proteomes" id="UP000475862">
    <property type="component" value="Unassembled WGS sequence"/>
</dbReference>
<evidence type="ECO:0000313" key="2">
    <source>
        <dbReference type="EMBL" id="KAE9545201.1"/>
    </source>
</evidence>
<sequence length="189" mass="22029">MYRKYQFKQLVHVSINRYFTSEFWISHNILKIEPHIDNANNISKHLVKISIYSLCHRKPPLKFEIEALFRQVMLYNVGVAGDLNTLENDIESMKRSTKRLVKNAEILKVNGGKKVLEILESETRKLKCKVKIQKNKGNNWNSNPRARPKNNYKDNLLMLYILVIVVGDILEEKTSRFDPVSPSTCIITL</sequence>
<name>A0A6G0U7V2_APHGL</name>